<keyword evidence="1" id="KW-0456">Lyase</keyword>
<evidence type="ECO:0000313" key="2">
    <source>
        <dbReference type="Proteomes" id="UP000552644"/>
    </source>
</evidence>
<proteinExistence type="predicted"/>
<reference evidence="1 2" key="1">
    <citation type="submission" date="2020-08" db="EMBL/GenBank/DDBJ databases">
        <title>Genomic Encyclopedia of Type Strains, Phase III (KMG-III): the genomes of soil and plant-associated and newly described type strains.</title>
        <authorList>
            <person name="Whitman W."/>
        </authorList>
    </citation>
    <scope>NUCLEOTIDE SEQUENCE [LARGE SCALE GENOMIC DNA]</scope>
    <source>
        <strain evidence="1 2">CECT 8840</strain>
    </source>
</reference>
<gene>
    <name evidence="1" type="ORF">FHS44_008139</name>
</gene>
<dbReference type="GO" id="GO:0016829">
    <property type="term" value="F:lyase activity"/>
    <property type="evidence" value="ECO:0007669"/>
    <property type="project" value="UniProtKB-KW"/>
</dbReference>
<dbReference type="EMBL" id="JACHJP010000022">
    <property type="protein sequence ID" value="MBB4920986.1"/>
    <property type="molecule type" value="Genomic_DNA"/>
</dbReference>
<sequence length="62" mass="6772">MTKKNRQDRDQDLVLGETFEATGTSMFIVKGGGRMITPAGDQVIATGKDVKVITTDGDMYFD</sequence>
<evidence type="ECO:0000313" key="1">
    <source>
        <dbReference type="EMBL" id="MBB4920986.1"/>
    </source>
</evidence>
<accession>A0A7W7VSA8</accession>
<name>A0A7W7VSA8_9ACTN</name>
<dbReference type="Proteomes" id="UP000552644">
    <property type="component" value="Unassembled WGS sequence"/>
</dbReference>
<keyword evidence="1" id="KW-0032">Aminotransferase</keyword>
<comment type="caution">
    <text evidence="1">The sequence shown here is derived from an EMBL/GenBank/DDBJ whole genome shotgun (WGS) entry which is preliminary data.</text>
</comment>
<keyword evidence="2" id="KW-1185">Reference proteome</keyword>
<organism evidence="1 2">
    <name type="scientific">Streptosporangium saharense</name>
    <dbReference type="NCBI Taxonomy" id="1706840"/>
    <lineage>
        <taxon>Bacteria</taxon>
        <taxon>Bacillati</taxon>
        <taxon>Actinomycetota</taxon>
        <taxon>Actinomycetes</taxon>
        <taxon>Streptosporangiales</taxon>
        <taxon>Streptosporangiaceae</taxon>
        <taxon>Streptosporangium</taxon>
    </lineage>
</organism>
<dbReference type="AlphaFoldDB" id="A0A7W7VSA8"/>
<dbReference type="GO" id="GO:0008483">
    <property type="term" value="F:transaminase activity"/>
    <property type="evidence" value="ECO:0007669"/>
    <property type="project" value="UniProtKB-KW"/>
</dbReference>
<keyword evidence="1" id="KW-0808">Transferase</keyword>
<dbReference type="RefSeq" id="WP_184725827.1">
    <property type="nucleotide sequence ID" value="NZ_JACHJP010000022.1"/>
</dbReference>
<protein>
    <submittedName>
        <fullName evidence="1">Branched-subunit amino acid aminotransferase/4-amino-4-deoxychorismate lyase</fullName>
    </submittedName>
</protein>